<gene>
    <name evidence="9" type="ORF">DFH94DRAFT_740515</name>
</gene>
<evidence type="ECO:0000256" key="8">
    <source>
        <dbReference type="RuleBase" id="RU000461"/>
    </source>
</evidence>
<keyword evidence="5 8" id="KW-0560">Oxidoreductase</keyword>
<keyword evidence="6 7" id="KW-0408">Iron</keyword>
<dbReference type="GO" id="GO:0005506">
    <property type="term" value="F:iron ion binding"/>
    <property type="evidence" value="ECO:0007669"/>
    <property type="project" value="InterPro"/>
</dbReference>
<dbReference type="PANTHER" id="PTHR24305">
    <property type="entry name" value="CYTOCHROME P450"/>
    <property type="match status" value="1"/>
</dbReference>
<reference evidence="9" key="1">
    <citation type="submission" date="2019-10" db="EMBL/GenBank/DDBJ databases">
        <authorList>
            <consortium name="DOE Joint Genome Institute"/>
            <person name="Kuo A."/>
            <person name="Miyauchi S."/>
            <person name="Kiss E."/>
            <person name="Drula E."/>
            <person name="Kohler A."/>
            <person name="Sanchez-Garcia M."/>
            <person name="Andreopoulos B."/>
            <person name="Barry K.W."/>
            <person name="Bonito G."/>
            <person name="Buee M."/>
            <person name="Carver A."/>
            <person name="Chen C."/>
            <person name="Cichocki N."/>
            <person name="Clum A."/>
            <person name="Culley D."/>
            <person name="Crous P.W."/>
            <person name="Fauchery L."/>
            <person name="Girlanda M."/>
            <person name="Hayes R."/>
            <person name="Keri Z."/>
            <person name="LaButti K."/>
            <person name="Lipzen A."/>
            <person name="Lombard V."/>
            <person name="Magnuson J."/>
            <person name="Maillard F."/>
            <person name="Morin E."/>
            <person name="Murat C."/>
            <person name="Nolan M."/>
            <person name="Ohm R."/>
            <person name="Pangilinan J."/>
            <person name="Pereira M."/>
            <person name="Perotto S."/>
            <person name="Peter M."/>
            <person name="Riley R."/>
            <person name="Sitrit Y."/>
            <person name="Stielow B."/>
            <person name="Szollosi G."/>
            <person name="Zifcakova L."/>
            <person name="Stursova M."/>
            <person name="Spatafora J.W."/>
            <person name="Tedersoo L."/>
            <person name="Vaario L.-M."/>
            <person name="Yamada A."/>
            <person name="Yan M."/>
            <person name="Wang P."/>
            <person name="Xu J."/>
            <person name="Bruns T."/>
            <person name="Baldrian P."/>
            <person name="Vilgalys R."/>
            <person name="Henrissat B."/>
            <person name="Grigoriev I.V."/>
            <person name="Hibbett D."/>
            <person name="Nagy L.G."/>
            <person name="Martin F.M."/>
        </authorList>
    </citation>
    <scope>NUCLEOTIDE SEQUENCE</scope>
    <source>
        <strain evidence="9">Prilba</strain>
    </source>
</reference>
<reference evidence="9" key="2">
    <citation type="journal article" date="2020" name="Nat. Commun.">
        <title>Large-scale genome sequencing of mycorrhizal fungi provides insights into the early evolution of symbiotic traits.</title>
        <authorList>
            <person name="Miyauchi S."/>
            <person name="Kiss E."/>
            <person name="Kuo A."/>
            <person name="Drula E."/>
            <person name="Kohler A."/>
            <person name="Sanchez-Garcia M."/>
            <person name="Morin E."/>
            <person name="Andreopoulos B."/>
            <person name="Barry K.W."/>
            <person name="Bonito G."/>
            <person name="Buee M."/>
            <person name="Carver A."/>
            <person name="Chen C."/>
            <person name="Cichocki N."/>
            <person name="Clum A."/>
            <person name="Culley D."/>
            <person name="Crous P.W."/>
            <person name="Fauchery L."/>
            <person name="Girlanda M."/>
            <person name="Hayes R.D."/>
            <person name="Keri Z."/>
            <person name="LaButti K."/>
            <person name="Lipzen A."/>
            <person name="Lombard V."/>
            <person name="Magnuson J."/>
            <person name="Maillard F."/>
            <person name="Murat C."/>
            <person name="Nolan M."/>
            <person name="Ohm R.A."/>
            <person name="Pangilinan J."/>
            <person name="Pereira M.F."/>
            <person name="Perotto S."/>
            <person name="Peter M."/>
            <person name="Pfister S."/>
            <person name="Riley R."/>
            <person name="Sitrit Y."/>
            <person name="Stielow J.B."/>
            <person name="Szollosi G."/>
            <person name="Zifcakova L."/>
            <person name="Stursova M."/>
            <person name="Spatafora J.W."/>
            <person name="Tedersoo L."/>
            <person name="Vaario L.M."/>
            <person name="Yamada A."/>
            <person name="Yan M."/>
            <person name="Wang P."/>
            <person name="Xu J."/>
            <person name="Bruns T."/>
            <person name="Baldrian P."/>
            <person name="Vilgalys R."/>
            <person name="Dunand C."/>
            <person name="Henrissat B."/>
            <person name="Grigoriev I.V."/>
            <person name="Hibbett D."/>
            <person name="Nagy L.G."/>
            <person name="Martin F.M."/>
        </authorList>
    </citation>
    <scope>NUCLEOTIDE SEQUENCE</scope>
    <source>
        <strain evidence="9">Prilba</strain>
    </source>
</reference>
<dbReference type="GO" id="GO:0020037">
    <property type="term" value="F:heme binding"/>
    <property type="evidence" value="ECO:0007669"/>
    <property type="project" value="InterPro"/>
</dbReference>
<comment type="cofactor">
    <cofactor evidence="1 7">
        <name>heme</name>
        <dbReference type="ChEBI" id="CHEBI:30413"/>
    </cofactor>
</comment>
<evidence type="ECO:0000256" key="3">
    <source>
        <dbReference type="ARBA" id="ARBA00010617"/>
    </source>
</evidence>
<evidence type="ECO:0000256" key="6">
    <source>
        <dbReference type="ARBA" id="ARBA00023004"/>
    </source>
</evidence>
<keyword evidence="10" id="KW-1185">Reference proteome</keyword>
<dbReference type="AlphaFoldDB" id="A0A9P5MVW1"/>
<evidence type="ECO:0000313" key="10">
    <source>
        <dbReference type="Proteomes" id="UP000759537"/>
    </source>
</evidence>
<dbReference type="CDD" id="cd11062">
    <property type="entry name" value="CYP58-like"/>
    <property type="match status" value="1"/>
</dbReference>
<dbReference type="PANTHER" id="PTHR24305:SF157">
    <property type="entry name" value="N-ACETYLTRYPTOPHAN 6-HYDROXYLASE IVOC-RELATED"/>
    <property type="match status" value="1"/>
</dbReference>
<proteinExistence type="inferred from homology"/>
<dbReference type="EMBL" id="WHVB01000008">
    <property type="protein sequence ID" value="KAF8480132.1"/>
    <property type="molecule type" value="Genomic_DNA"/>
</dbReference>
<evidence type="ECO:0000256" key="5">
    <source>
        <dbReference type="ARBA" id="ARBA00023002"/>
    </source>
</evidence>
<comment type="similarity">
    <text evidence="3 8">Belongs to the cytochrome P450 family.</text>
</comment>
<evidence type="ECO:0000256" key="1">
    <source>
        <dbReference type="ARBA" id="ARBA00001971"/>
    </source>
</evidence>
<evidence type="ECO:0000256" key="4">
    <source>
        <dbReference type="ARBA" id="ARBA00022723"/>
    </source>
</evidence>
<evidence type="ECO:0000256" key="2">
    <source>
        <dbReference type="ARBA" id="ARBA00005179"/>
    </source>
</evidence>
<dbReference type="PRINTS" id="PR00463">
    <property type="entry name" value="EP450I"/>
</dbReference>
<evidence type="ECO:0000256" key="7">
    <source>
        <dbReference type="PIRSR" id="PIRSR602401-1"/>
    </source>
</evidence>
<sequence>MIKLPCFPDTASAPPQPPFPSAMVFDGVLQFVHSLGVTPSAPIVLLALVAAALTWSFYSAFYNVYLHPLARFPGPKLAGASKYWLFYQEFVRGVSLSDVRDELHAQYGDIIRLQPNLLHFANPQAYTEIYNLKNKWDKDPVVYGAFDLDQSSACFIKYADAKPRRDVLSPLFSRSSILKMQGLLQERVDVLCDALAKQYAAGKSSNLYLGFRCFATDVLMLFCYNKSLEATRAPDFHADVVLASETMLPCLSLCKYSRIFVMLIHHFPAWLAKNSGSPVLAALFHIRELLTEQVDAILRDPTELTLTPHPIIYHALLSPEANKGRPLPSRQSLLDEAAILLGAGADSTGVTLMVTAHYVLQNPQVRQRLEAELREAWPILEETPRYEVLEKLPYLSAVTKEGLRMFPGAVAHPRVVPREGAMISGAFIPGGTVVGQGFIYVHRSPLMYERPEEFLPDRWLGPNAKACEAALSVFSKGPRSCFGVNLAYAELHLGLANVFRRFDLQLDEARPASLKIKEHFVPLFSGENLHVYCKPATD</sequence>
<dbReference type="OrthoDB" id="1470350at2759"/>
<dbReference type="Proteomes" id="UP000759537">
    <property type="component" value="Unassembled WGS sequence"/>
</dbReference>
<dbReference type="GO" id="GO:0004497">
    <property type="term" value="F:monooxygenase activity"/>
    <property type="evidence" value="ECO:0007669"/>
    <property type="project" value="UniProtKB-KW"/>
</dbReference>
<dbReference type="Gene3D" id="1.10.630.10">
    <property type="entry name" value="Cytochrome P450"/>
    <property type="match status" value="1"/>
</dbReference>
<feature type="binding site" description="axial binding residue" evidence="7">
    <location>
        <position position="481"/>
    </location>
    <ligand>
        <name>heme</name>
        <dbReference type="ChEBI" id="CHEBI:30413"/>
    </ligand>
    <ligandPart>
        <name>Fe</name>
        <dbReference type="ChEBI" id="CHEBI:18248"/>
    </ligandPart>
</feature>
<dbReference type="InterPro" id="IPR050121">
    <property type="entry name" value="Cytochrome_P450_monoxygenase"/>
</dbReference>
<accession>A0A9P5MVW1</accession>
<keyword evidence="4 7" id="KW-0479">Metal-binding</keyword>
<comment type="caution">
    <text evidence="9">The sequence shown here is derived from an EMBL/GenBank/DDBJ whole genome shotgun (WGS) entry which is preliminary data.</text>
</comment>
<dbReference type="InterPro" id="IPR036396">
    <property type="entry name" value="Cyt_P450_sf"/>
</dbReference>
<dbReference type="GO" id="GO:0016705">
    <property type="term" value="F:oxidoreductase activity, acting on paired donors, with incorporation or reduction of molecular oxygen"/>
    <property type="evidence" value="ECO:0007669"/>
    <property type="project" value="InterPro"/>
</dbReference>
<evidence type="ECO:0000313" key="9">
    <source>
        <dbReference type="EMBL" id="KAF8480132.1"/>
    </source>
</evidence>
<protein>
    <submittedName>
        <fullName evidence="9">P450 monooxygenase</fullName>
    </submittedName>
</protein>
<dbReference type="SUPFAM" id="SSF48264">
    <property type="entry name" value="Cytochrome P450"/>
    <property type="match status" value="1"/>
</dbReference>
<dbReference type="PRINTS" id="PR00385">
    <property type="entry name" value="P450"/>
</dbReference>
<organism evidence="9 10">
    <name type="scientific">Russula ochroleuca</name>
    <dbReference type="NCBI Taxonomy" id="152965"/>
    <lineage>
        <taxon>Eukaryota</taxon>
        <taxon>Fungi</taxon>
        <taxon>Dikarya</taxon>
        <taxon>Basidiomycota</taxon>
        <taxon>Agaricomycotina</taxon>
        <taxon>Agaricomycetes</taxon>
        <taxon>Russulales</taxon>
        <taxon>Russulaceae</taxon>
        <taxon>Russula</taxon>
    </lineage>
</organism>
<name>A0A9P5MVW1_9AGAM</name>
<keyword evidence="7 8" id="KW-0349">Heme</keyword>
<dbReference type="InterPro" id="IPR017972">
    <property type="entry name" value="Cyt_P450_CS"/>
</dbReference>
<dbReference type="Pfam" id="PF00067">
    <property type="entry name" value="p450"/>
    <property type="match status" value="1"/>
</dbReference>
<dbReference type="InterPro" id="IPR002401">
    <property type="entry name" value="Cyt_P450_E_grp-I"/>
</dbReference>
<comment type="pathway">
    <text evidence="2">Secondary metabolite biosynthesis.</text>
</comment>
<dbReference type="PROSITE" id="PS00086">
    <property type="entry name" value="CYTOCHROME_P450"/>
    <property type="match status" value="1"/>
</dbReference>
<dbReference type="InterPro" id="IPR001128">
    <property type="entry name" value="Cyt_P450"/>
</dbReference>
<keyword evidence="8 9" id="KW-0503">Monooxygenase</keyword>